<accession>T0YCV1</accession>
<name>T0YCV1_9ZZZZ</name>
<dbReference type="Gene3D" id="3.90.180.10">
    <property type="entry name" value="Medium-chain alcohol dehydrogenases, catalytic domain"/>
    <property type="match status" value="1"/>
</dbReference>
<dbReference type="PROSITE" id="PS00059">
    <property type="entry name" value="ADH_ZINC"/>
    <property type="match status" value="1"/>
</dbReference>
<dbReference type="PANTHER" id="PTHR42940">
    <property type="entry name" value="ALCOHOL DEHYDROGENASE 1-RELATED"/>
    <property type="match status" value="1"/>
</dbReference>
<evidence type="ECO:0000259" key="6">
    <source>
        <dbReference type="Pfam" id="PF08240"/>
    </source>
</evidence>
<dbReference type="AlphaFoldDB" id="T0YCV1"/>
<dbReference type="InterPro" id="IPR036291">
    <property type="entry name" value="NAD(P)-bd_dom_sf"/>
</dbReference>
<proteinExistence type="inferred from homology"/>
<dbReference type="GO" id="GO:0008270">
    <property type="term" value="F:zinc ion binding"/>
    <property type="evidence" value="ECO:0007669"/>
    <property type="project" value="InterPro"/>
</dbReference>
<keyword evidence="3" id="KW-0479">Metal-binding</keyword>
<evidence type="ECO:0000256" key="3">
    <source>
        <dbReference type="ARBA" id="ARBA00022723"/>
    </source>
</evidence>
<comment type="cofactor">
    <cofactor evidence="1">
        <name>Zn(2+)</name>
        <dbReference type="ChEBI" id="CHEBI:29105"/>
    </cofactor>
</comment>
<feature type="domain" description="Alcohol dehydrogenase-like N-terminal" evidence="6">
    <location>
        <begin position="55"/>
        <end position="165"/>
    </location>
</feature>
<evidence type="ECO:0000256" key="4">
    <source>
        <dbReference type="ARBA" id="ARBA00022833"/>
    </source>
</evidence>
<dbReference type="PANTHER" id="PTHR42940:SF8">
    <property type="entry name" value="VACUOLAR PROTEIN SORTING-ASSOCIATED PROTEIN 11"/>
    <property type="match status" value="1"/>
</dbReference>
<dbReference type="GO" id="GO:0005737">
    <property type="term" value="C:cytoplasm"/>
    <property type="evidence" value="ECO:0007669"/>
    <property type="project" value="TreeGrafter"/>
</dbReference>
<dbReference type="InterPro" id="IPR002328">
    <property type="entry name" value="ADH_Zn_CS"/>
</dbReference>
<evidence type="ECO:0000256" key="5">
    <source>
        <dbReference type="ARBA" id="ARBA00023002"/>
    </source>
</evidence>
<protein>
    <submittedName>
        <fullName evidence="7">Zinc-containing alcohol dehydrogenase</fullName>
    </submittedName>
</protein>
<dbReference type="InterPro" id="IPR011032">
    <property type="entry name" value="GroES-like_sf"/>
</dbReference>
<evidence type="ECO:0000313" key="7">
    <source>
        <dbReference type="EMBL" id="EQD29577.1"/>
    </source>
</evidence>
<comment type="similarity">
    <text evidence="2">Belongs to the zinc-containing alcohol dehydrogenase family.</text>
</comment>
<reference evidence="7" key="2">
    <citation type="journal article" date="2014" name="ISME J.">
        <title>Microbial stratification in low pH oxic and suboxic macroscopic growths along an acid mine drainage.</title>
        <authorList>
            <person name="Mendez-Garcia C."/>
            <person name="Mesa V."/>
            <person name="Sprenger R.R."/>
            <person name="Richter M."/>
            <person name="Diez M.S."/>
            <person name="Solano J."/>
            <person name="Bargiela R."/>
            <person name="Golyshina O.V."/>
            <person name="Manteca A."/>
            <person name="Ramos J.L."/>
            <person name="Gallego J.R."/>
            <person name="Llorente I."/>
            <person name="Martins Dos Santos V.A."/>
            <person name="Jensen O.N."/>
            <person name="Pelaez A.I."/>
            <person name="Sanchez J."/>
            <person name="Ferrer M."/>
        </authorList>
    </citation>
    <scope>NUCLEOTIDE SEQUENCE</scope>
</reference>
<dbReference type="Pfam" id="PF08240">
    <property type="entry name" value="ADH_N"/>
    <property type="match status" value="1"/>
</dbReference>
<dbReference type="SUPFAM" id="SSF51735">
    <property type="entry name" value="NAD(P)-binding Rossmann-fold domains"/>
    <property type="match status" value="1"/>
</dbReference>
<feature type="non-terminal residue" evidence="7">
    <location>
        <position position="279"/>
    </location>
</feature>
<reference evidence="7" key="1">
    <citation type="submission" date="2013-08" db="EMBL/GenBank/DDBJ databases">
        <authorList>
            <person name="Mendez C."/>
            <person name="Richter M."/>
            <person name="Ferrer M."/>
            <person name="Sanchez J."/>
        </authorList>
    </citation>
    <scope>NUCLEOTIDE SEQUENCE</scope>
</reference>
<dbReference type="EMBL" id="AUZY01012531">
    <property type="protein sequence ID" value="EQD29577.1"/>
    <property type="molecule type" value="Genomic_DNA"/>
</dbReference>
<keyword evidence="5" id="KW-0560">Oxidoreductase</keyword>
<keyword evidence="4" id="KW-0862">Zinc</keyword>
<comment type="caution">
    <text evidence="7">The sequence shown here is derived from an EMBL/GenBank/DDBJ whole genome shotgun (WGS) entry which is preliminary data.</text>
</comment>
<sequence length="279" mass="29237">MKGYPSGAGRRKSAGAAERWACRTGAQMEAMVLETPAPVERRPLRWTERPDPTPGPGEVVVRVEVCGVCRTDLHLVEGDLPPLRSSIIPGHEVVGRVESIGTGVDGLAVGDRIGVPWLHGTCGRCEYCRTGRENLCESKTFTGYSVDGGYATRTIAAEAYAFRLPSESDPAHLAPLLCAGIIGYRALRMALPRPGGRIGFFGFGGSAHLALQLATHLGYETVVYSGSPQHAALARELGATEVVLGDGDGTGSAQAHVDGAVVFAPAGAVVLRALAAVRK</sequence>
<evidence type="ECO:0000256" key="1">
    <source>
        <dbReference type="ARBA" id="ARBA00001947"/>
    </source>
</evidence>
<organism evidence="7">
    <name type="scientific">mine drainage metagenome</name>
    <dbReference type="NCBI Taxonomy" id="410659"/>
    <lineage>
        <taxon>unclassified sequences</taxon>
        <taxon>metagenomes</taxon>
        <taxon>ecological metagenomes</taxon>
    </lineage>
</organism>
<dbReference type="SUPFAM" id="SSF50129">
    <property type="entry name" value="GroES-like"/>
    <property type="match status" value="1"/>
</dbReference>
<evidence type="ECO:0000256" key="2">
    <source>
        <dbReference type="ARBA" id="ARBA00008072"/>
    </source>
</evidence>
<dbReference type="GO" id="GO:0004022">
    <property type="term" value="F:alcohol dehydrogenase (NAD+) activity"/>
    <property type="evidence" value="ECO:0007669"/>
    <property type="project" value="TreeGrafter"/>
</dbReference>
<gene>
    <name evidence="7" type="ORF">B1B_18702</name>
</gene>
<dbReference type="Gene3D" id="3.40.50.720">
    <property type="entry name" value="NAD(P)-binding Rossmann-like Domain"/>
    <property type="match status" value="1"/>
</dbReference>
<dbReference type="InterPro" id="IPR013154">
    <property type="entry name" value="ADH-like_N"/>
</dbReference>